<reference evidence="6 7" key="1">
    <citation type="submission" date="2024-01" db="EMBL/GenBank/DDBJ databases">
        <authorList>
            <consortium name="Genoscope - CEA"/>
            <person name="William W."/>
        </authorList>
    </citation>
    <scope>NUCLEOTIDE SEQUENCE [LARGE SCALE GENOMIC DNA]</scope>
    <source>
        <strain evidence="6 7">29B2s-10</strain>
    </source>
</reference>
<keyword evidence="3" id="KW-0489">Methyltransferase</keyword>
<dbReference type="InterPro" id="IPR029063">
    <property type="entry name" value="SAM-dependent_MTases_sf"/>
</dbReference>
<dbReference type="PANTHER" id="PTHR12303">
    <property type="entry name" value="CARNOSINE N-METHYLTRANSFERASE"/>
    <property type="match status" value="1"/>
</dbReference>
<proteinExistence type="inferred from homology"/>
<dbReference type="Proteomes" id="UP001497600">
    <property type="component" value="Chromosome G"/>
</dbReference>
<name>A0ABP0EIW4_9ASCO</name>
<dbReference type="SUPFAM" id="SSF53335">
    <property type="entry name" value="S-adenosyl-L-methionine-dependent methyltransferases"/>
    <property type="match status" value="1"/>
</dbReference>
<dbReference type="PANTHER" id="PTHR12303:SF6">
    <property type="entry name" value="CARNOSINE N-METHYLTRANSFERASE"/>
    <property type="match status" value="1"/>
</dbReference>
<organism evidence="6 7">
    <name type="scientific">[Candida] anglica</name>
    <dbReference type="NCBI Taxonomy" id="148631"/>
    <lineage>
        <taxon>Eukaryota</taxon>
        <taxon>Fungi</taxon>
        <taxon>Dikarya</taxon>
        <taxon>Ascomycota</taxon>
        <taxon>Saccharomycotina</taxon>
        <taxon>Pichiomycetes</taxon>
        <taxon>Debaryomycetaceae</taxon>
        <taxon>Kurtzmaniella</taxon>
    </lineage>
</organism>
<protein>
    <recommendedName>
        <fullName evidence="2">carnosine N-methyltransferase</fullName>
        <ecNumber evidence="2">2.1.1.22</ecNumber>
    </recommendedName>
</protein>
<dbReference type="Gene3D" id="3.40.50.150">
    <property type="entry name" value="Vaccinia Virus protein VP39"/>
    <property type="match status" value="1"/>
</dbReference>
<dbReference type="SMART" id="SM01296">
    <property type="entry name" value="N2227"/>
    <property type="match status" value="1"/>
</dbReference>
<evidence type="ECO:0000256" key="3">
    <source>
        <dbReference type="ARBA" id="ARBA00022603"/>
    </source>
</evidence>
<dbReference type="Pfam" id="PF07942">
    <property type="entry name" value="CARME"/>
    <property type="match status" value="1"/>
</dbReference>
<sequence>MAEPDLEEYKALTSTLSSFYHYGRWAHNELISPRRVKISSLTEQDLKLIPWYPKHIDDLEQCLRMNEDFTRTLALTIAQDWGAPTDPSQWASCTPQDFEKVRSILLQLSREWSDDGEVERQISFTKIIDQVCKLYPDLPTRQKCKILVPGCGTGRLVFELVKQGFWCQGNEFSYHMLLASNYVLNHSFVAHNHSIFPFIHKFSHLTKRVNQLRPITIPNINPGEIAQLEQSMPEIPYCELMSMAAGSFVDLYGPENMGEVSDTYSEDAQANEFRTENAAYFDVVVTCFFLDTSLNIIDYIKTISHSLKPGAVWINFGPLLWHFEDDGNMSYIKRLSADGKRDIVPTARKGLELSRDDLLSLVEKMGFVFEKHESGISTPYCSDPRSLGGFEYKCEFWVARKT</sequence>
<keyword evidence="5" id="KW-0949">S-adenosyl-L-methionine</keyword>
<dbReference type="EC" id="2.1.1.22" evidence="2"/>
<evidence type="ECO:0000256" key="1">
    <source>
        <dbReference type="ARBA" id="ARBA00010086"/>
    </source>
</evidence>
<evidence type="ECO:0000313" key="6">
    <source>
        <dbReference type="EMBL" id="CAK7915913.1"/>
    </source>
</evidence>
<gene>
    <name evidence="6" type="ORF">CAAN4_G01442</name>
</gene>
<dbReference type="EMBL" id="OZ004259">
    <property type="protein sequence ID" value="CAK7915913.1"/>
    <property type="molecule type" value="Genomic_DNA"/>
</dbReference>
<comment type="similarity">
    <text evidence="1">Belongs to the carnosine N-methyltransferase family.</text>
</comment>
<evidence type="ECO:0000313" key="7">
    <source>
        <dbReference type="Proteomes" id="UP001497600"/>
    </source>
</evidence>
<dbReference type="InterPro" id="IPR012901">
    <property type="entry name" value="CARME"/>
</dbReference>
<keyword evidence="7" id="KW-1185">Reference proteome</keyword>
<evidence type="ECO:0000256" key="2">
    <source>
        <dbReference type="ARBA" id="ARBA00012003"/>
    </source>
</evidence>
<keyword evidence="4" id="KW-0808">Transferase</keyword>
<evidence type="ECO:0000256" key="5">
    <source>
        <dbReference type="ARBA" id="ARBA00022691"/>
    </source>
</evidence>
<evidence type="ECO:0000256" key="4">
    <source>
        <dbReference type="ARBA" id="ARBA00022679"/>
    </source>
</evidence>
<accession>A0ABP0EIW4</accession>